<gene>
    <name evidence="3" type="ORF">PTTG_01677</name>
</gene>
<keyword evidence="5" id="KW-1185">Reference proteome</keyword>
<organism evidence="3">
    <name type="scientific">Puccinia triticina (isolate 1-1 / race 1 (BBBD))</name>
    <name type="common">Brown leaf rust fungus</name>
    <dbReference type="NCBI Taxonomy" id="630390"/>
    <lineage>
        <taxon>Eukaryota</taxon>
        <taxon>Fungi</taxon>
        <taxon>Dikarya</taxon>
        <taxon>Basidiomycota</taxon>
        <taxon>Pucciniomycotina</taxon>
        <taxon>Pucciniomycetes</taxon>
        <taxon>Pucciniales</taxon>
        <taxon>Pucciniaceae</taxon>
        <taxon>Puccinia</taxon>
    </lineage>
</organism>
<reference evidence="3" key="2">
    <citation type="submission" date="2016-05" db="EMBL/GenBank/DDBJ databases">
        <title>Comparative analysis highlights variable genome content of wheat rusts and divergence of the mating loci.</title>
        <authorList>
            <person name="Cuomo C.A."/>
            <person name="Bakkeren G."/>
            <person name="Szabo L."/>
            <person name="Khalil H."/>
            <person name="Joly D."/>
            <person name="Goldberg J."/>
            <person name="Young S."/>
            <person name="Zeng Q."/>
            <person name="Fellers J."/>
        </authorList>
    </citation>
    <scope>NUCLEOTIDE SEQUENCE [LARGE SCALE GENOMIC DNA]</scope>
    <source>
        <strain evidence="3">1-1 BBBD Race 1</strain>
    </source>
</reference>
<evidence type="ECO:0000313" key="5">
    <source>
        <dbReference type="Proteomes" id="UP000005240"/>
    </source>
</evidence>
<sequence>MHRDQGRNTYVSIESQSEDYEPRPAELETQTPQTCSSRMTHFFQAALWCLAGGTLVGFAVSVLWWEPVCQPPPAKSSTVAPPQQHSLPMHNYTRSRVYSSTRPLRQPQEECNPFLEKGFLHYNPADPGDNTWRPYSPDCKPSNLFERLKLDLHSKQESFGESAQDEFAWLRNRTVVLIGDSIDRWHNVDFCNVLSWEPGSTEKEPLISANRPTRTYYVGADSPLSPPPWHFHPEDPLKPPEDWPTHEHELFAFQTPIWDAGKINANTTRPRVCEIPKYGFKLVSLFNWGLDPKEGGRLYANISGYFPPAEYTSRIEHILKPILGSLAAESNNTLVTKPDLIEMSSGFWDLRQWAEEDQKIAEARVGRKIEYPSEYGIGFSDLDQERLAWWTERQKRAIRFVSAAFPQPQTPILWRSLHHTQPHHWVGFDRVNQIDQLARYNIERLKREDSSLEPRLRIDEWGALMLGQEHHFRDVMHVRELPGGVLWGDVMLWELRRAVKKRGFTYYDSA</sequence>
<dbReference type="EMBL" id="ADAS02000082">
    <property type="protein sequence ID" value="OAV91332.1"/>
    <property type="molecule type" value="Genomic_DNA"/>
</dbReference>
<keyword evidence="2" id="KW-0812">Transmembrane</keyword>
<evidence type="ECO:0000256" key="1">
    <source>
        <dbReference type="SAM" id="MobiDB-lite"/>
    </source>
</evidence>
<dbReference type="STRING" id="630390.A0A0C4ELP0"/>
<protein>
    <submittedName>
        <fullName evidence="3 4">Uncharacterized protein</fullName>
    </submittedName>
</protein>
<keyword evidence="2" id="KW-0472">Membrane</keyword>
<proteinExistence type="predicted"/>
<accession>A0A0C4ELP0</accession>
<dbReference type="OrthoDB" id="2588793at2759"/>
<dbReference type="AlphaFoldDB" id="A0A0C4ELP0"/>
<name>A0A0C4ELP0_PUCT1</name>
<evidence type="ECO:0000313" key="4">
    <source>
        <dbReference type="EnsemblFungi" id="PTTG_01677-t43_1-p1"/>
    </source>
</evidence>
<dbReference type="VEuPathDB" id="FungiDB:PTTG_01677"/>
<feature type="transmembrane region" description="Helical" evidence="2">
    <location>
        <begin position="45"/>
        <end position="65"/>
    </location>
</feature>
<keyword evidence="2" id="KW-1133">Transmembrane helix</keyword>
<dbReference type="Proteomes" id="UP000005240">
    <property type="component" value="Unassembled WGS sequence"/>
</dbReference>
<reference evidence="3" key="1">
    <citation type="submission" date="2009-11" db="EMBL/GenBank/DDBJ databases">
        <authorList>
            <consortium name="The Broad Institute Genome Sequencing Platform"/>
            <person name="Ward D."/>
            <person name="Feldgarden M."/>
            <person name="Earl A."/>
            <person name="Young S.K."/>
            <person name="Zeng Q."/>
            <person name="Koehrsen M."/>
            <person name="Alvarado L."/>
            <person name="Berlin A."/>
            <person name="Bochicchio J."/>
            <person name="Borenstein D."/>
            <person name="Chapman S.B."/>
            <person name="Chen Z."/>
            <person name="Engels R."/>
            <person name="Freedman E."/>
            <person name="Gellesch M."/>
            <person name="Goldberg J."/>
            <person name="Griggs A."/>
            <person name="Gujja S."/>
            <person name="Heilman E."/>
            <person name="Heiman D."/>
            <person name="Hepburn T."/>
            <person name="Howarth C."/>
            <person name="Jen D."/>
            <person name="Larson L."/>
            <person name="Lewis B."/>
            <person name="Mehta T."/>
            <person name="Park D."/>
            <person name="Pearson M."/>
            <person name="Roberts A."/>
            <person name="Saif S."/>
            <person name="Shea T."/>
            <person name="Shenoy N."/>
            <person name="Sisk P."/>
            <person name="Stolte C."/>
            <person name="Sykes S."/>
            <person name="Thomson T."/>
            <person name="Walk T."/>
            <person name="White J."/>
            <person name="Yandava C."/>
            <person name="Izard J."/>
            <person name="Baranova O.V."/>
            <person name="Blanton J.M."/>
            <person name="Tanner A.C."/>
            <person name="Dewhirst F.E."/>
            <person name="Haas B."/>
            <person name="Nusbaum C."/>
            <person name="Birren B."/>
        </authorList>
    </citation>
    <scope>NUCLEOTIDE SEQUENCE [LARGE SCALE GENOMIC DNA]</scope>
    <source>
        <strain evidence="3">1-1 BBBD Race 1</strain>
    </source>
</reference>
<reference evidence="4 5" key="3">
    <citation type="journal article" date="2017" name="G3 (Bethesda)">
        <title>Comparative analysis highlights variable genome content of wheat rusts and divergence of the mating loci.</title>
        <authorList>
            <person name="Cuomo C.A."/>
            <person name="Bakkeren G."/>
            <person name="Khalil H.B."/>
            <person name="Panwar V."/>
            <person name="Joly D."/>
            <person name="Linning R."/>
            <person name="Sakthikumar S."/>
            <person name="Song X."/>
            <person name="Adiconis X."/>
            <person name="Fan L."/>
            <person name="Goldberg J.M."/>
            <person name="Levin J.Z."/>
            <person name="Young S."/>
            <person name="Zeng Q."/>
            <person name="Anikster Y."/>
            <person name="Bruce M."/>
            <person name="Wang M."/>
            <person name="Yin C."/>
            <person name="McCallum B."/>
            <person name="Szabo L.J."/>
            <person name="Hulbert S."/>
            <person name="Chen X."/>
            <person name="Fellers J.P."/>
        </authorList>
    </citation>
    <scope>NUCLEOTIDE SEQUENCE</scope>
    <source>
        <strain evidence="5">Isolate 1-1 / race 1 (BBBD)</strain>
        <strain evidence="4">isolate 1-1 / race 1 (BBBD)</strain>
    </source>
</reference>
<evidence type="ECO:0000256" key="2">
    <source>
        <dbReference type="SAM" id="Phobius"/>
    </source>
</evidence>
<reference evidence="4" key="4">
    <citation type="submission" date="2025-05" db="UniProtKB">
        <authorList>
            <consortium name="EnsemblFungi"/>
        </authorList>
    </citation>
    <scope>IDENTIFICATION</scope>
    <source>
        <strain evidence="4">isolate 1-1 / race 1 (BBBD)</strain>
    </source>
</reference>
<dbReference type="OMA" id="EERIMWW"/>
<dbReference type="EnsemblFungi" id="PTTG_01677-t43_1">
    <property type="protein sequence ID" value="PTTG_01677-t43_1-p1"/>
    <property type="gene ID" value="PTTG_01677"/>
</dbReference>
<evidence type="ECO:0000313" key="3">
    <source>
        <dbReference type="EMBL" id="OAV91332.1"/>
    </source>
</evidence>
<feature type="region of interest" description="Disordered" evidence="1">
    <location>
        <begin position="1"/>
        <end position="27"/>
    </location>
</feature>